<proteinExistence type="predicted"/>
<dbReference type="EMBL" id="WJPO01000037">
    <property type="protein sequence ID" value="MRH22708.1"/>
    <property type="molecule type" value="Genomic_DNA"/>
</dbReference>
<dbReference type="RefSeq" id="WP_153749968.1">
    <property type="nucleotide sequence ID" value="NZ_BAAADI010000041.1"/>
</dbReference>
<feature type="region of interest" description="Disordered" evidence="1">
    <location>
        <begin position="153"/>
        <end position="174"/>
    </location>
</feature>
<comment type="caution">
    <text evidence="2">The sequence shown here is derived from an EMBL/GenBank/DDBJ whole genome shotgun (WGS) entry which is preliminary data.</text>
</comment>
<evidence type="ECO:0000256" key="1">
    <source>
        <dbReference type="SAM" id="MobiDB-lite"/>
    </source>
</evidence>
<gene>
    <name evidence="2" type="ORF">GH815_17170</name>
</gene>
<name>A0A844BJQ8_9RHOB</name>
<dbReference type="AlphaFoldDB" id="A0A844BJQ8"/>
<reference evidence="2 3" key="1">
    <citation type="submission" date="2019-11" db="EMBL/GenBank/DDBJ databases">
        <title>Draft Whole-Genome sequence of the marine photosynthetic bacterium Rhodovulum strictum DSM 11289.</title>
        <authorList>
            <person name="Kyndt J.A."/>
            <person name="Meyer T.E."/>
        </authorList>
    </citation>
    <scope>NUCLEOTIDE SEQUENCE [LARGE SCALE GENOMIC DNA]</scope>
    <source>
        <strain evidence="2 3">DSM 11289</strain>
    </source>
</reference>
<evidence type="ECO:0000313" key="3">
    <source>
        <dbReference type="Proteomes" id="UP000466730"/>
    </source>
</evidence>
<dbReference type="OrthoDB" id="7691213at2"/>
<sequence>MSGRCDRRLGAGETLLADAGFDPAETAVLTIARLFFQSFAIPQGHAWIGAFARAGAFFPPGMARARGPEIAVAILAAVQAMRAARNSGFRFSNPDCPGCTRILGAHERHFMDVLCAFRRGARSRAHAASMLICEGNPADPFLTAMANLATLIGPRTPSSGRPEGVQADRGPVAP</sequence>
<organism evidence="2 3">
    <name type="scientific">Rhodovulum strictum</name>
    <dbReference type="NCBI Taxonomy" id="58314"/>
    <lineage>
        <taxon>Bacteria</taxon>
        <taxon>Pseudomonadati</taxon>
        <taxon>Pseudomonadota</taxon>
        <taxon>Alphaproteobacteria</taxon>
        <taxon>Rhodobacterales</taxon>
        <taxon>Paracoccaceae</taxon>
        <taxon>Rhodovulum</taxon>
    </lineage>
</organism>
<accession>A0A844BJQ8</accession>
<evidence type="ECO:0000313" key="2">
    <source>
        <dbReference type="EMBL" id="MRH22708.1"/>
    </source>
</evidence>
<protein>
    <submittedName>
        <fullName evidence="2">Uncharacterized protein</fullName>
    </submittedName>
</protein>
<dbReference type="Proteomes" id="UP000466730">
    <property type="component" value="Unassembled WGS sequence"/>
</dbReference>
<keyword evidence="3" id="KW-1185">Reference proteome</keyword>